<feature type="domain" description="DUF4470" evidence="5">
    <location>
        <begin position="162"/>
        <end position="257"/>
    </location>
</feature>
<evidence type="ECO:0000313" key="7">
    <source>
        <dbReference type="Proteomes" id="UP000566819"/>
    </source>
</evidence>
<dbReference type="OrthoDB" id="2423701at2759"/>
<dbReference type="Pfam" id="PF07719">
    <property type="entry name" value="TPR_2"/>
    <property type="match status" value="1"/>
</dbReference>
<keyword evidence="7" id="KW-1185">Reference proteome</keyword>
<evidence type="ECO:0000256" key="4">
    <source>
        <dbReference type="SAM" id="MobiDB-lite"/>
    </source>
</evidence>
<evidence type="ECO:0000256" key="2">
    <source>
        <dbReference type="ARBA" id="ARBA00022803"/>
    </source>
</evidence>
<dbReference type="Pfam" id="PF14737">
    <property type="entry name" value="DUF4470"/>
    <property type="match status" value="1"/>
</dbReference>
<evidence type="ECO:0000256" key="1">
    <source>
        <dbReference type="ARBA" id="ARBA00022737"/>
    </source>
</evidence>
<reference evidence="6 7" key="1">
    <citation type="submission" date="2020-03" db="EMBL/GenBank/DDBJ databases">
        <title>Draft Genome Sequence of Cudoniella acicularis.</title>
        <authorList>
            <person name="Buettner E."/>
            <person name="Kellner H."/>
        </authorList>
    </citation>
    <scope>NUCLEOTIDE SEQUENCE [LARGE SCALE GENOMIC DNA]</scope>
    <source>
        <strain evidence="6 7">DSM 108380</strain>
    </source>
</reference>
<dbReference type="Gene3D" id="1.25.40.10">
    <property type="entry name" value="Tetratricopeptide repeat domain"/>
    <property type="match status" value="1"/>
</dbReference>
<dbReference type="InterPro" id="IPR013105">
    <property type="entry name" value="TPR_2"/>
</dbReference>
<gene>
    <name evidence="6" type="ORF">G7Y89_g5844</name>
</gene>
<dbReference type="PROSITE" id="PS50005">
    <property type="entry name" value="TPR"/>
    <property type="match status" value="1"/>
</dbReference>
<sequence>MKRPKRKVTPKISEPSPEPNPITTATTLREEGNVLYKAGKLLEACKKYQEAVKLTPNDSAPSRNLSASLYELGKYNQCIARANYALALVEREGASDMHVQARKLEQRIGKATIHDYHVSDADQRMRRLELLKELQRYRPSMFTTTEYFTVGHDVVTSLFDGDILNESKLGLESVSFFFGGAGDARNVLQTIIDVADQENTKQAPHRTYHFTVNDIAKSSIARNLIIWMLLEDLSHLDMDSYEGTMILNTIFFIYMSTMMPAYAFEQLNQTIERALDALRNEEQPLKWLYLHHTDIPQYSEALRDWQGKARDIFTSKEIIDKVAGAMLFKTDAEYLQPSEAVFLKERKLYLGAAVLFPAQEILDRQDPTMAELIQNSRSSHKEKVSLFKKHLQENWHFNTTLMDVDWCKDLPRKRGEFDVSFDPFESVRHFPTDEMVMKPRNPNRLFDHFAPLFKQIAKSIKFLRGRMQVEALLGDYVDVTEKIQFGLYADAGSAADGEGVSQSRPETFPTLYDRVHLSNVPDYMGGHLSTFLYAMPLLRRCLSSYVKANCLRNSSSFNTVLDYLSEYQLITNDSQLQQLAQVRIRIRENNEITWPMADYSYYVWAQASPNSFSQLMPRAEFTKWFYGLFFRLTLPFQQQLLPYYEVIFSPLNLTILFRLIPHMVSLGYPAHWLSEVLNNIISNHVLTTARPPRTKPMRAIDIDRPHPLRKLCTAPFSYELATLAQLFQPLLPFLPTLPQPTNPPPRIGINIPPPRPQPQRTCLHSIQARPTIRPQNLIPIPDIIIQRDRLLQQRAEQ</sequence>
<evidence type="ECO:0000256" key="3">
    <source>
        <dbReference type="PROSITE-ProRule" id="PRU00339"/>
    </source>
</evidence>
<feature type="region of interest" description="Disordered" evidence="4">
    <location>
        <begin position="1"/>
        <end position="26"/>
    </location>
</feature>
<comment type="caution">
    <text evidence="6">The sequence shown here is derived from an EMBL/GenBank/DDBJ whole genome shotgun (WGS) entry which is preliminary data.</text>
</comment>
<organism evidence="6 7">
    <name type="scientific">Cudoniella acicularis</name>
    <dbReference type="NCBI Taxonomy" id="354080"/>
    <lineage>
        <taxon>Eukaryota</taxon>
        <taxon>Fungi</taxon>
        <taxon>Dikarya</taxon>
        <taxon>Ascomycota</taxon>
        <taxon>Pezizomycotina</taxon>
        <taxon>Leotiomycetes</taxon>
        <taxon>Helotiales</taxon>
        <taxon>Tricladiaceae</taxon>
        <taxon>Cudoniella</taxon>
    </lineage>
</organism>
<keyword evidence="1" id="KW-0677">Repeat</keyword>
<dbReference type="InterPro" id="IPR019734">
    <property type="entry name" value="TPR_rpt"/>
</dbReference>
<evidence type="ECO:0000313" key="6">
    <source>
        <dbReference type="EMBL" id="KAF4632283.1"/>
    </source>
</evidence>
<keyword evidence="2 3" id="KW-0802">TPR repeat</keyword>
<dbReference type="EMBL" id="JAAMPI010000361">
    <property type="protein sequence ID" value="KAF4632283.1"/>
    <property type="molecule type" value="Genomic_DNA"/>
</dbReference>
<dbReference type="InterPro" id="IPR027974">
    <property type="entry name" value="DUF4470"/>
</dbReference>
<dbReference type="SUPFAM" id="SSF48452">
    <property type="entry name" value="TPR-like"/>
    <property type="match status" value="1"/>
</dbReference>
<feature type="repeat" description="TPR" evidence="3">
    <location>
        <begin position="25"/>
        <end position="58"/>
    </location>
</feature>
<dbReference type="AlphaFoldDB" id="A0A8H4RNC9"/>
<dbReference type="InterPro" id="IPR011990">
    <property type="entry name" value="TPR-like_helical_dom_sf"/>
</dbReference>
<protein>
    <recommendedName>
        <fullName evidence="5">DUF4470 domain-containing protein</fullName>
    </recommendedName>
</protein>
<accession>A0A8H4RNC9</accession>
<proteinExistence type="predicted"/>
<evidence type="ECO:0000259" key="5">
    <source>
        <dbReference type="Pfam" id="PF14737"/>
    </source>
</evidence>
<name>A0A8H4RNC9_9HELO</name>
<dbReference type="Proteomes" id="UP000566819">
    <property type="component" value="Unassembled WGS sequence"/>
</dbReference>